<dbReference type="Proteomes" id="UP000613580">
    <property type="component" value="Unassembled WGS sequence"/>
</dbReference>
<evidence type="ECO:0000256" key="1">
    <source>
        <dbReference type="ARBA" id="ARBA00008324"/>
    </source>
</evidence>
<evidence type="ECO:0000313" key="4">
    <source>
        <dbReference type="EMBL" id="KAF7296246.1"/>
    </source>
</evidence>
<keyword evidence="5" id="KW-1185">Reference proteome</keyword>
<gene>
    <name evidence="4" type="ORF">HMN09_01093700</name>
</gene>
<dbReference type="OrthoDB" id="2831072at2759"/>
<dbReference type="PANTHER" id="PTHR21660:SF1">
    <property type="entry name" value="ACYL-COENZYME A THIOESTERASE 13"/>
    <property type="match status" value="1"/>
</dbReference>
<feature type="domain" description="Thioesterase" evidence="3">
    <location>
        <begin position="73"/>
        <end position="152"/>
    </location>
</feature>
<dbReference type="InterPro" id="IPR029069">
    <property type="entry name" value="HotDog_dom_sf"/>
</dbReference>
<dbReference type="EMBL" id="JACAZE010000017">
    <property type="protein sequence ID" value="KAF7296246.1"/>
    <property type="molecule type" value="Genomic_DNA"/>
</dbReference>
<proteinExistence type="inferred from homology"/>
<name>A0A8H6SCJ8_MYCCL</name>
<reference evidence="4" key="1">
    <citation type="submission" date="2020-05" db="EMBL/GenBank/DDBJ databases">
        <title>Mycena genomes resolve the evolution of fungal bioluminescence.</title>
        <authorList>
            <person name="Tsai I.J."/>
        </authorList>
    </citation>
    <scope>NUCLEOTIDE SEQUENCE</scope>
    <source>
        <strain evidence="4">110903Hualien_Pintung</strain>
    </source>
</reference>
<dbReference type="GO" id="GO:0047617">
    <property type="term" value="F:fatty acyl-CoA hydrolase activity"/>
    <property type="evidence" value="ECO:0007669"/>
    <property type="project" value="InterPro"/>
</dbReference>
<dbReference type="CDD" id="cd03440">
    <property type="entry name" value="hot_dog"/>
    <property type="match status" value="1"/>
</dbReference>
<keyword evidence="2" id="KW-0378">Hydrolase</keyword>
<protein>
    <submittedName>
        <fullName evidence="4">4HBT domain-containing protein</fullName>
    </submittedName>
</protein>
<sequence length="177" mass="19249">MDIPLKRIEALFRSLPNVPADQITGNLPKEENQTNANIFAFYLTGRGGPTPIQDPARGGRLEIEVTEQMCNVFGTMHGACAAYLIDHATIGTMVLYGRVAGFDGRGVTTAMNIHWHNAANLGDTLSVSTTSVHVDNRARMVRCEIRDKDTNKLLISGTNSFLNAGAAQVEHPEKSKL</sequence>
<dbReference type="SUPFAM" id="SSF54637">
    <property type="entry name" value="Thioesterase/thiol ester dehydrase-isomerase"/>
    <property type="match status" value="1"/>
</dbReference>
<accession>A0A8H6SCJ8</accession>
<evidence type="ECO:0000259" key="3">
    <source>
        <dbReference type="Pfam" id="PF03061"/>
    </source>
</evidence>
<organism evidence="4 5">
    <name type="scientific">Mycena chlorophos</name>
    <name type="common">Agaric fungus</name>
    <name type="synonym">Agaricus chlorophos</name>
    <dbReference type="NCBI Taxonomy" id="658473"/>
    <lineage>
        <taxon>Eukaryota</taxon>
        <taxon>Fungi</taxon>
        <taxon>Dikarya</taxon>
        <taxon>Basidiomycota</taxon>
        <taxon>Agaricomycotina</taxon>
        <taxon>Agaricomycetes</taxon>
        <taxon>Agaricomycetidae</taxon>
        <taxon>Agaricales</taxon>
        <taxon>Marasmiineae</taxon>
        <taxon>Mycenaceae</taxon>
        <taxon>Mycena</taxon>
    </lineage>
</organism>
<dbReference type="AlphaFoldDB" id="A0A8H6SCJ8"/>
<dbReference type="InterPro" id="IPR039298">
    <property type="entry name" value="ACOT13"/>
</dbReference>
<evidence type="ECO:0000256" key="2">
    <source>
        <dbReference type="ARBA" id="ARBA00022801"/>
    </source>
</evidence>
<comment type="caution">
    <text evidence="4">The sequence shown here is derived from an EMBL/GenBank/DDBJ whole genome shotgun (WGS) entry which is preliminary data.</text>
</comment>
<dbReference type="Pfam" id="PF03061">
    <property type="entry name" value="4HBT"/>
    <property type="match status" value="1"/>
</dbReference>
<evidence type="ECO:0000313" key="5">
    <source>
        <dbReference type="Proteomes" id="UP000613580"/>
    </source>
</evidence>
<dbReference type="PANTHER" id="PTHR21660">
    <property type="entry name" value="THIOESTERASE SUPERFAMILY MEMBER-RELATED"/>
    <property type="match status" value="1"/>
</dbReference>
<dbReference type="InterPro" id="IPR006683">
    <property type="entry name" value="Thioestr_dom"/>
</dbReference>
<comment type="similarity">
    <text evidence="1">Belongs to the thioesterase PaaI family.</text>
</comment>
<dbReference type="Gene3D" id="3.10.129.10">
    <property type="entry name" value="Hotdog Thioesterase"/>
    <property type="match status" value="1"/>
</dbReference>